<dbReference type="CDD" id="cd00586">
    <property type="entry name" value="4HBT"/>
    <property type="match status" value="1"/>
</dbReference>
<evidence type="ECO:0000313" key="2">
    <source>
        <dbReference type="Proteomes" id="UP000070720"/>
    </source>
</evidence>
<dbReference type="InterPro" id="IPR050563">
    <property type="entry name" value="4-hydroxybenzoyl-CoA_TE"/>
</dbReference>
<dbReference type="PANTHER" id="PTHR31793:SF39">
    <property type="entry name" value="THIOESTERASE_THIOL ESTER DEHYDRASE-ISOMERASE"/>
    <property type="match status" value="1"/>
</dbReference>
<dbReference type="VEuPathDB" id="FungiDB:FGRAMPH1_01G27947"/>
<dbReference type="Gene3D" id="3.10.129.10">
    <property type="entry name" value="Hotdog Thioesterase"/>
    <property type="match status" value="1"/>
</dbReference>
<dbReference type="EMBL" id="HG970335">
    <property type="protein sequence ID" value="SCB65514.1"/>
    <property type="molecule type" value="Genomic_DNA"/>
</dbReference>
<dbReference type="eggNOG" id="ENOG502S78C">
    <property type="taxonomic scope" value="Eukaryota"/>
</dbReference>
<reference evidence="2" key="2">
    <citation type="journal article" date="2010" name="Nature">
        <title>Comparative genomics reveals mobile pathogenicity chromosomes in Fusarium.</title>
        <authorList>
            <person name="Ma L.J."/>
            <person name="van der Does H.C."/>
            <person name="Borkovich K.A."/>
            <person name="Coleman J.J."/>
            <person name="Daboussi M.J."/>
            <person name="Di Pietro A."/>
            <person name="Dufresne M."/>
            <person name="Freitag M."/>
            <person name="Grabherr M."/>
            <person name="Henrissat B."/>
            <person name="Houterman P.M."/>
            <person name="Kang S."/>
            <person name="Shim W.B."/>
            <person name="Woloshuk C."/>
            <person name="Xie X."/>
            <person name="Xu J.R."/>
            <person name="Antoniw J."/>
            <person name="Baker S.E."/>
            <person name="Bluhm B.H."/>
            <person name="Breakspear A."/>
            <person name="Brown D.W."/>
            <person name="Butchko R.A."/>
            <person name="Chapman S."/>
            <person name="Coulson R."/>
            <person name="Coutinho P.M."/>
            <person name="Danchin E.G."/>
            <person name="Diener A."/>
            <person name="Gale L.R."/>
            <person name="Gardiner D.M."/>
            <person name="Goff S."/>
            <person name="Hammond-Kosack K.E."/>
            <person name="Hilburn K."/>
            <person name="Hua-Van A."/>
            <person name="Jonkers W."/>
            <person name="Kazan K."/>
            <person name="Kodira C.D."/>
            <person name="Koehrsen M."/>
            <person name="Kumar L."/>
            <person name="Lee Y.H."/>
            <person name="Li L."/>
            <person name="Manners J.M."/>
            <person name="Miranda-Saavedra D."/>
            <person name="Mukherjee M."/>
            <person name="Park G."/>
            <person name="Park J."/>
            <person name="Park S.Y."/>
            <person name="Proctor R.H."/>
            <person name="Regev A."/>
            <person name="Ruiz-Roldan M.C."/>
            <person name="Sain D."/>
            <person name="Sakthikumar S."/>
            <person name="Sykes S."/>
            <person name="Schwartz D.C."/>
            <person name="Turgeon B.G."/>
            <person name="Wapinski I."/>
            <person name="Yoder O."/>
            <person name="Young S."/>
            <person name="Zeng Q."/>
            <person name="Zhou S."/>
            <person name="Galagan J."/>
            <person name="Cuomo C.A."/>
            <person name="Kistler H.C."/>
            <person name="Rep M."/>
        </authorList>
    </citation>
    <scope>GENOME REANNOTATION</scope>
    <source>
        <strain evidence="2">ATCC MYA-4620 / CBS 123657 / FGSC 9075 / NRRL 31084 / PH-1</strain>
    </source>
</reference>
<protein>
    <submittedName>
        <fullName evidence="1">Chromosome 4, complete genome</fullName>
    </submittedName>
</protein>
<organism evidence="1 2">
    <name type="scientific">Gibberella zeae (strain ATCC MYA-4620 / CBS 123657 / FGSC 9075 / NRRL 31084 / PH-1)</name>
    <name type="common">Wheat head blight fungus</name>
    <name type="synonym">Fusarium graminearum</name>
    <dbReference type="NCBI Taxonomy" id="229533"/>
    <lineage>
        <taxon>Eukaryota</taxon>
        <taxon>Fungi</taxon>
        <taxon>Dikarya</taxon>
        <taxon>Ascomycota</taxon>
        <taxon>Pezizomycotina</taxon>
        <taxon>Sordariomycetes</taxon>
        <taxon>Hypocreomycetidae</taxon>
        <taxon>Hypocreales</taxon>
        <taxon>Nectriaceae</taxon>
        <taxon>Fusarium</taxon>
    </lineage>
</organism>
<reference evidence="1 2" key="3">
    <citation type="journal article" date="2015" name="BMC Genomics">
        <title>The completed genome sequence of the pathogenic ascomycete fungus Fusarium graminearum.</title>
        <authorList>
            <person name="King R."/>
            <person name="Urban M."/>
            <person name="Hammond-Kosack M.C."/>
            <person name="Hassani-Pak K."/>
            <person name="Hammond-Kosack K.E."/>
        </authorList>
    </citation>
    <scope>NUCLEOTIDE SEQUENCE [LARGE SCALE GENOMIC DNA]</scope>
    <source>
        <strain evidence="2">ATCC MYA-4620 / CBS 123657 / FGSC 9075 / NRRL 31084 / PH-1</strain>
    </source>
</reference>
<dbReference type="Pfam" id="PF13279">
    <property type="entry name" value="4HBT_2"/>
    <property type="match status" value="1"/>
</dbReference>
<dbReference type="InterPro" id="IPR029069">
    <property type="entry name" value="HotDog_dom_sf"/>
</dbReference>
<dbReference type="GO" id="GO:0047617">
    <property type="term" value="F:fatty acyl-CoA hydrolase activity"/>
    <property type="evidence" value="ECO:0007669"/>
    <property type="project" value="TreeGrafter"/>
</dbReference>
<dbReference type="SUPFAM" id="SSF54637">
    <property type="entry name" value="Thioesterase/thiol ester dehydrase-isomerase"/>
    <property type="match status" value="1"/>
</dbReference>
<gene>
    <name evidence="1" type="ORF">FGRAMPH1_01T27947</name>
</gene>
<dbReference type="Proteomes" id="UP000070720">
    <property type="component" value="Chromosome 4"/>
</dbReference>
<evidence type="ECO:0000313" key="1">
    <source>
        <dbReference type="EMBL" id="SCB65514.1"/>
    </source>
</evidence>
<reference evidence="2" key="1">
    <citation type="journal article" date="2007" name="Science">
        <title>The Fusarium graminearum genome reveals a link between localized polymorphism and pathogen specialization.</title>
        <authorList>
            <person name="Cuomo C.A."/>
            <person name="Gueldener U."/>
            <person name="Xu J.-R."/>
            <person name="Trail F."/>
            <person name="Turgeon B.G."/>
            <person name="Di Pietro A."/>
            <person name="Walton J.D."/>
            <person name="Ma L.-J."/>
            <person name="Baker S.E."/>
            <person name="Rep M."/>
            <person name="Adam G."/>
            <person name="Antoniw J."/>
            <person name="Baldwin T."/>
            <person name="Calvo S.E."/>
            <person name="Chang Y.-L."/>
            <person name="DeCaprio D."/>
            <person name="Gale L.R."/>
            <person name="Gnerre S."/>
            <person name="Goswami R.S."/>
            <person name="Hammond-Kosack K."/>
            <person name="Harris L.J."/>
            <person name="Hilburn K."/>
            <person name="Kennell J.C."/>
            <person name="Kroken S."/>
            <person name="Magnuson J.K."/>
            <person name="Mannhaupt G."/>
            <person name="Mauceli E.W."/>
            <person name="Mewes H.-W."/>
            <person name="Mitterbauer R."/>
            <person name="Muehlbauer G."/>
            <person name="Muensterkoetter M."/>
            <person name="Nelson D."/>
            <person name="O'Donnell K."/>
            <person name="Ouellet T."/>
            <person name="Qi W."/>
            <person name="Quesneville H."/>
            <person name="Roncero M.I.G."/>
            <person name="Seong K.-Y."/>
            <person name="Tetko I.V."/>
            <person name="Urban M."/>
            <person name="Waalwijk C."/>
            <person name="Ward T.J."/>
            <person name="Yao J."/>
            <person name="Birren B.W."/>
            <person name="Kistler H.C."/>
        </authorList>
    </citation>
    <scope>NUCLEOTIDE SEQUENCE [LARGE SCALE GENOMIC DNA]</scope>
    <source>
        <strain evidence="2">ATCC MYA-4620 / CBS 123657 / FGSC 9075 / NRRL 31084 / PH-1</strain>
    </source>
</reference>
<name>A0A1C3YM28_GIBZE</name>
<keyword evidence="2" id="KW-1185">Reference proteome</keyword>
<dbReference type="PANTHER" id="PTHR31793">
    <property type="entry name" value="4-HYDROXYBENZOYL-COA THIOESTERASE FAMILY MEMBER"/>
    <property type="match status" value="1"/>
</dbReference>
<dbReference type="AlphaFoldDB" id="A0A1C3YM28"/>
<proteinExistence type="predicted"/>
<dbReference type="InParanoid" id="A0A1C3YM28"/>
<accession>A0A1C3YM28</accession>
<sequence>MSVLKMRFVQRPIGLATRLYSTSPALPSRWFADLQTQLKELTTERYPKECTEKAQKLYAFSEQNWLELLAGQQGFLTEKKWRGIDNHQLLWGDMDSMVRHVNNIMYNKYAETGRVKFIHNQSEDATEEEKSQWLDLPTPRGLGLILSSIKTEYKFPLEFPDRITVLYKLLESPTAESTSIKKEAWILSEKYRRLAAKCTEDTAIYDYRTAKKSVLKPFMVEKFQKTFKLQQEREKKYTEEADKLIKAFEELKSKFQ</sequence>